<dbReference type="RefSeq" id="WP_170144721.1">
    <property type="nucleotide sequence ID" value="NZ_RCCJ01000001.1"/>
</dbReference>
<name>A0A497XPF4_9AQUI</name>
<keyword evidence="2" id="KW-0472">Membrane</keyword>
<protein>
    <submittedName>
        <fullName evidence="3">Uncharacterized protein</fullName>
    </submittedName>
</protein>
<dbReference type="Proteomes" id="UP000267841">
    <property type="component" value="Unassembled WGS sequence"/>
</dbReference>
<sequence>MDGDAFLFMMLSWGLILGLNIYCFTLLLTKGEPPSGEARPTVEPGEEEEIT</sequence>
<dbReference type="EMBL" id="RCCJ01000001">
    <property type="protein sequence ID" value="RLJ70020.1"/>
    <property type="molecule type" value="Genomic_DNA"/>
</dbReference>
<keyword evidence="4" id="KW-1185">Reference proteome</keyword>
<evidence type="ECO:0000313" key="3">
    <source>
        <dbReference type="EMBL" id="RLJ70020.1"/>
    </source>
</evidence>
<reference evidence="3 4" key="1">
    <citation type="submission" date="2018-10" db="EMBL/GenBank/DDBJ databases">
        <title>Genomic Encyclopedia of Archaeal and Bacterial Type Strains, Phase II (KMG-II): from individual species to whole genera.</title>
        <authorList>
            <person name="Goeker M."/>
        </authorList>
    </citation>
    <scope>NUCLEOTIDE SEQUENCE [LARGE SCALE GENOMIC DNA]</scope>
    <source>
        <strain evidence="3 4">DSM 16510</strain>
    </source>
</reference>
<accession>A0A497XPF4</accession>
<proteinExistence type="predicted"/>
<keyword evidence="2" id="KW-0812">Transmembrane</keyword>
<evidence type="ECO:0000256" key="2">
    <source>
        <dbReference type="SAM" id="Phobius"/>
    </source>
</evidence>
<evidence type="ECO:0000256" key="1">
    <source>
        <dbReference type="SAM" id="MobiDB-lite"/>
    </source>
</evidence>
<dbReference type="AlphaFoldDB" id="A0A497XPF4"/>
<gene>
    <name evidence="3" type="ORF">BCF55_0282</name>
</gene>
<feature type="region of interest" description="Disordered" evidence="1">
    <location>
        <begin position="31"/>
        <end position="51"/>
    </location>
</feature>
<keyword evidence="2" id="KW-1133">Transmembrane helix</keyword>
<comment type="caution">
    <text evidence="3">The sequence shown here is derived from an EMBL/GenBank/DDBJ whole genome shotgun (WGS) entry which is preliminary data.</text>
</comment>
<organism evidence="3 4">
    <name type="scientific">Hydrogenivirga caldilitoris</name>
    <dbReference type="NCBI Taxonomy" id="246264"/>
    <lineage>
        <taxon>Bacteria</taxon>
        <taxon>Pseudomonadati</taxon>
        <taxon>Aquificota</taxon>
        <taxon>Aquificia</taxon>
        <taxon>Aquificales</taxon>
        <taxon>Aquificaceae</taxon>
        <taxon>Hydrogenivirga</taxon>
    </lineage>
</organism>
<feature type="transmembrane region" description="Helical" evidence="2">
    <location>
        <begin position="6"/>
        <end position="29"/>
    </location>
</feature>
<evidence type="ECO:0000313" key="4">
    <source>
        <dbReference type="Proteomes" id="UP000267841"/>
    </source>
</evidence>